<keyword evidence="3" id="KW-1185">Reference proteome</keyword>
<organism evidence="2 3">
    <name type="scientific">Amazona aestiva</name>
    <name type="common">Blue-fronted Amazon parrot</name>
    <dbReference type="NCBI Taxonomy" id="12930"/>
    <lineage>
        <taxon>Eukaryota</taxon>
        <taxon>Metazoa</taxon>
        <taxon>Chordata</taxon>
        <taxon>Craniata</taxon>
        <taxon>Vertebrata</taxon>
        <taxon>Euteleostomi</taxon>
        <taxon>Archelosauria</taxon>
        <taxon>Archosauria</taxon>
        <taxon>Dinosauria</taxon>
        <taxon>Saurischia</taxon>
        <taxon>Theropoda</taxon>
        <taxon>Coelurosauria</taxon>
        <taxon>Aves</taxon>
        <taxon>Neognathae</taxon>
        <taxon>Neoaves</taxon>
        <taxon>Telluraves</taxon>
        <taxon>Australaves</taxon>
        <taxon>Psittaciformes</taxon>
        <taxon>Psittacidae</taxon>
        <taxon>Amazona</taxon>
    </lineage>
</organism>
<evidence type="ECO:0000256" key="1">
    <source>
        <dbReference type="SAM" id="MobiDB-lite"/>
    </source>
</evidence>
<name>A0A0Q3NZK7_AMAAE</name>
<sequence>MRRKISRIANYVIAFKVTPFKHSYSNSKCSSYTNANNKYSSYSNSDHNRQCSYSNSKHSSYTSSSDNLYSYPSPDSRYCSHSNHSDYHCSYTTGPIHANICCPCTQGKSKKVARKMKQDEETMYSPLTASDQELLVRESEEEEEEEVTSRPQTSTELRNM</sequence>
<feature type="compositionally biased region" description="Polar residues" evidence="1">
    <location>
        <begin position="151"/>
        <end position="160"/>
    </location>
</feature>
<gene>
    <name evidence="2" type="ORF">AAES_165355</name>
</gene>
<feature type="region of interest" description="Disordered" evidence="1">
    <location>
        <begin position="115"/>
        <end position="160"/>
    </location>
</feature>
<evidence type="ECO:0000313" key="3">
    <source>
        <dbReference type="Proteomes" id="UP000051836"/>
    </source>
</evidence>
<accession>A0A0Q3NZK7</accession>
<comment type="caution">
    <text evidence="2">The sequence shown here is derived from an EMBL/GenBank/DDBJ whole genome shotgun (WGS) entry which is preliminary data.</text>
</comment>
<reference evidence="2 3" key="1">
    <citation type="submission" date="2015-10" db="EMBL/GenBank/DDBJ databases">
        <authorList>
            <person name="Gilbert D.G."/>
        </authorList>
    </citation>
    <scope>NUCLEOTIDE SEQUENCE [LARGE SCALE GENOMIC DNA]</scope>
    <source>
        <strain evidence="2">FVVF132</strain>
    </source>
</reference>
<proteinExistence type="predicted"/>
<dbReference type="Proteomes" id="UP000051836">
    <property type="component" value="Unassembled WGS sequence"/>
</dbReference>
<protein>
    <submittedName>
        <fullName evidence="2">Uncharacterized protein</fullName>
    </submittedName>
</protein>
<dbReference type="EMBL" id="LMAW01003156">
    <property type="protein sequence ID" value="KQK73707.1"/>
    <property type="molecule type" value="Genomic_DNA"/>
</dbReference>
<evidence type="ECO:0000313" key="2">
    <source>
        <dbReference type="EMBL" id="KQK73707.1"/>
    </source>
</evidence>
<dbReference type="AlphaFoldDB" id="A0A0Q3NZK7"/>